<dbReference type="InterPro" id="IPR042523">
    <property type="entry name" value="Atg7_N_2"/>
</dbReference>
<dbReference type="InterPro" id="IPR045886">
    <property type="entry name" value="ThiF/MoeB/HesA"/>
</dbReference>
<dbReference type="PANTHER" id="PTHR10953">
    <property type="entry name" value="UBIQUITIN-ACTIVATING ENZYME E1"/>
    <property type="match status" value="1"/>
</dbReference>
<gene>
    <name evidence="10" type="ORF">g.12807</name>
</gene>
<comment type="subunit">
    <text evidence="7">Homodimer.</text>
</comment>
<dbReference type="GO" id="GO:0000422">
    <property type="term" value="P:autophagy of mitochondrion"/>
    <property type="evidence" value="ECO:0007669"/>
    <property type="project" value="TreeGrafter"/>
</dbReference>
<feature type="domain" description="THIF-type NAD/FAD binding fold" evidence="8">
    <location>
        <begin position="319"/>
        <end position="542"/>
    </location>
</feature>
<keyword evidence="5 7" id="KW-0072">Autophagy</keyword>
<dbReference type="InterPro" id="IPR006285">
    <property type="entry name" value="Atg7"/>
</dbReference>
<dbReference type="Pfam" id="PF16420">
    <property type="entry name" value="ATG7_N"/>
    <property type="match status" value="1"/>
</dbReference>
<evidence type="ECO:0000256" key="2">
    <source>
        <dbReference type="ARBA" id="ARBA00017647"/>
    </source>
</evidence>
<evidence type="ECO:0000313" key="10">
    <source>
        <dbReference type="EMBL" id="JAS37951.1"/>
    </source>
</evidence>
<feature type="active site" description="Glycyl thioester intermediate" evidence="6">
    <location>
        <position position="515"/>
    </location>
</feature>
<dbReference type="InterPro" id="IPR032197">
    <property type="entry name" value="Atg7_N"/>
</dbReference>
<dbReference type="GO" id="GO:0034727">
    <property type="term" value="P:piecemeal microautophagy of the nucleus"/>
    <property type="evidence" value="ECO:0007669"/>
    <property type="project" value="TreeGrafter"/>
</dbReference>
<keyword evidence="7" id="KW-0833">Ubl conjugation pathway</keyword>
<evidence type="ECO:0000256" key="7">
    <source>
        <dbReference type="RuleBase" id="RU366022"/>
    </source>
</evidence>
<feature type="domain" description="Ubiquitin-like modifier-activating enzyme Atg7 N-terminal" evidence="9">
    <location>
        <begin position="9"/>
        <end position="304"/>
    </location>
</feature>
<comment type="similarity">
    <text evidence="1 7">Belongs to the ATG7 family.</text>
</comment>
<proteinExistence type="inferred from homology"/>
<dbReference type="Gene3D" id="3.40.140.70">
    <property type="entry name" value="Ubiquitin-like modifier-activating enzyme ATG7 N-terminal domain"/>
    <property type="match status" value="1"/>
</dbReference>
<dbReference type="GO" id="GO:0006995">
    <property type="term" value="P:cellular response to nitrogen starvation"/>
    <property type="evidence" value="ECO:0007669"/>
    <property type="project" value="TreeGrafter"/>
</dbReference>
<evidence type="ECO:0000256" key="3">
    <source>
        <dbReference type="ARBA" id="ARBA00022448"/>
    </source>
</evidence>
<dbReference type="SUPFAM" id="SSF69572">
    <property type="entry name" value="Activating enzymes of the ubiquitin-like proteins"/>
    <property type="match status" value="1"/>
</dbReference>
<dbReference type="InterPro" id="IPR035985">
    <property type="entry name" value="Ubiquitin-activating_enz"/>
</dbReference>
<comment type="subcellular location">
    <subcellularLocation>
        <location evidence="7">Cytoplasm</location>
    </subcellularLocation>
    <subcellularLocation>
        <location evidence="7">Preautophagosomal structure</location>
    </subcellularLocation>
</comment>
<evidence type="ECO:0000256" key="5">
    <source>
        <dbReference type="ARBA" id="ARBA00023006"/>
    </source>
</evidence>
<evidence type="ECO:0000259" key="8">
    <source>
        <dbReference type="Pfam" id="PF00899"/>
    </source>
</evidence>
<evidence type="ECO:0000256" key="6">
    <source>
        <dbReference type="PIRSR" id="PIRSR606285-1"/>
    </source>
</evidence>
<dbReference type="GO" id="GO:0032446">
    <property type="term" value="P:protein modification by small protein conjugation"/>
    <property type="evidence" value="ECO:0007669"/>
    <property type="project" value="TreeGrafter"/>
</dbReference>
<keyword evidence="7" id="KW-0963">Cytoplasm</keyword>
<evidence type="ECO:0000259" key="9">
    <source>
        <dbReference type="Pfam" id="PF16420"/>
    </source>
</evidence>
<dbReference type="Gene3D" id="3.40.50.720">
    <property type="entry name" value="NAD(P)-binding Rossmann-like Domain"/>
    <property type="match status" value="1"/>
</dbReference>
<evidence type="ECO:0000256" key="1">
    <source>
        <dbReference type="ARBA" id="ARBA00010931"/>
    </source>
</evidence>
<dbReference type="GO" id="GO:0000407">
    <property type="term" value="C:phagophore assembly site"/>
    <property type="evidence" value="ECO:0007669"/>
    <property type="project" value="UniProtKB-SubCell"/>
</dbReference>
<dbReference type="Gene3D" id="3.40.140.100">
    <property type="entry name" value="Ubiquitin-like modifier-activating enzyme ATG7 C-terminal domain"/>
    <property type="match status" value="1"/>
</dbReference>
<dbReference type="PANTHER" id="PTHR10953:SF3">
    <property type="entry name" value="UBIQUITIN-LIKE MODIFIER-ACTIVATING ENZYME ATG7"/>
    <property type="match status" value="1"/>
</dbReference>
<organism evidence="10">
    <name type="scientific">Cuerna arida</name>
    <dbReference type="NCBI Taxonomy" id="1464854"/>
    <lineage>
        <taxon>Eukaryota</taxon>
        <taxon>Metazoa</taxon>
        <taxon>Ecdysozoa</taxon>
        <taxon>Arthropoda</taxon>
        <taxon>Hexapoda</taxon>
        <taxon>Insecta</taxon>
        <taxon>Pterygota</taxon>
        <taxon>Neoptera</taxon>
        <taxon>Paraneoptera</taxon>
        <taxon>Hemiptera</taxon>
        <taxon>Auchenorrhyncha</taxon>
        <taxon>Membracoidea</taxon>
        <taxon>Cicadellidae</taxon>
        <taxon>Cicadellinae</taxon>
        <taxon>Proconiini</taxon>
        <taxon>Cuerna</taxon>
    </lineage>
</organism>
<sequence length="637" mass="72187">MATNEKKILQFVPFESCVEPTFWHKFTKLKLDVDMLEEKVRPIWGSYSPQYHRILNVDCTSFNKEFNCTANNWKAHGYHLNMNTSDSFKKHDKMKMLDDYGRKLREAISSGEVIICPSLLVNFLILTFADLKKYHFYYWFAFIAPSKPLCFLTEPTCELTNHFNNEQITLLFERHGGLPLEQQGFFGVILKDSEVSVYILKDFLSILDSGNKDQDIYWGFIDPCEDTEHPGWPLRNFLLLICMHCPHLKEETLNVICLRKKQNSIFLKVKFEDSDVKDENKWIGWETNLRSKFGPRFVDLSSNMNPVKLAEESVDLNLRLMKWRLVPDLDLTSVKTTSCLLLGAGTLGCSVARSLLAWGVEKITFVDSGNVSYSNPVRQSLYTFHDCQSETNKAEAAASTLKKIFPSVKSLGVKISISMPGRGINDIASVPQLEELIVDHDVVFLLTDTRESRWLPTLLATRHNKIAITAALGFDTYLVLRHGKPDSPSRFGCYFCNDVTAPGNSVQDRTLDQQCTVTRPGVSHIAAALAVEMLVSILQHPDRSGVDTSSTTCLGPVPHSIRGFLSSYTQMMPSTPAFSQCTACSNKVIEEYKNRGLDFLKEVFLNANHLEDLTGLTELHKATTLTDIMEFSDDEEM</sequence>
<comment type="function">
    <text evidence="7">E1-like activating enzyme involved in the 2 ubiquitin-like systems required for autophagy.</text>
</comment>
<dbReference type="GO" id="GO:0019778">
    <property type="term" value="F:Atg12 activating enzyme activity"/>
    <property type="evidence" value="ECO:0007669"/>
    <property type="project" value="TreeGrafter"/>
</dbReference>
<dbReference type="EMBL" id="GECZ01031818">
    <property type="protein sequence ID" value="JAS37951.1"/>
    <property type="molecule type" value="Transcribed_RNA"/>
</dbReference>
<dbReference type="GO" id="GO:0019779">
    <property type="term" value="F:Atg8 activating enzyme activity"/>
    <property type="evidence" value="ECO:0007669"/>
    <property type="project" value="TreeGrafter"/>
</dbReference>
<dbReference type="InterPro" id="IPR000594">
    <property type="entry name" value="ThiF_NAD_FAD-bd"/>
</dbReference>
<keyword evidence="3 7" id="KW-0813">Transport</keyword>
<accession>A0A1B6EJ80</accession>
<dbReference type="Pfam" id="PF00899">
    <property type="entry name" value="ThiF"/>
    <property type="match status" value="1"/>
</dbReference>
<dbReference type="NCBIfam" id="TIGR01381">
    <property type="entry name" value="E1_like_apg7"/>
    <property type="match status" value="1"/>
</dbReference>
<name>A0A1B6EJ80_9HEMI</name>
<keyword evidence="4 7" id="KW-0653">Protein transport</keyword>
<protein>
    <recommendedName>
        <fullName evidence="2 7">Ubiquitin-like modifier-activating enzyme ATG7</fullName>
    </recommendedName>
    <alternativeName>
        <fullName evidence="7">Autophagy-related protein 7</fullName>
    </alternativeName>
</protein>
<dbReference type="InterPro" id="IPR042522">
    <property type="entry name" value="Atg7_N_1"/>
</dbReference>
<evidence type="ECO:0000256" key="4">
    <source>
        <dbReference type="ARBA" id="ARBA00022927"/>
    </source>
</evidence>
<dbReference type="GO" id="GO:0000045">
    <property type="term" value="P:autophagosome assembly"/>
    <property type="evidence" value="ECO:0007669"/>
    <property type="project" value="TreeGrafter"/>
</dbReference>
<dbReference type="AlphaFoldDB" id="A0A1B6EJ80"/>
<dbReference type="FunFam" id="3.40.50.720:FF:000243">
    <property type="entry name" value="Ubiquitin-like modifier-activating enzyme ATG7"/>
    <property type="match status" value="1"/>
</dbReference>
<reference evidence="10" key="1">
    <citation type="submission" date="2015-11" db="EMBL/GenBank/DDBJ databases">
        <title>De novo transcriptome assembly of four potential Pierce s Disease insect vectors from Arizona vineyards.</title>
        <authorList>
            <person name="Tassone E.E."/>
        </authorList>
    </citation>
    <scope>NUCLEOTIDE SEQUENCE</scope>
</reference>
<dbReference type="GO" id="GO:0015031">
    <property type="term" value="P:protein transport"/>
    <property type="evidence" value="ECO:0007669"/>
    <property type="project" value="UniProtKB-UniRule"/>
</dbReference>